<organism evidence="1">
    <name type="scientific">Rhizophagus irregularis (strain DAOM 181602 / DAOM 197198 / MUCL 43194)</name>
    <name type="common">Arbuscular mycorrhizal fungus</name>
    <name type="synonym">Glomus intraradices</name>
    <dbReference type="NCBI Taxonomy" id="747089"/>
    <lineage>
        <taxon>Eukaryota</taxon>
        <taxon>Fungi</taxon>
        <taxon>Fungi incertae sedis</taxon>
        <taxon>Mucoromycota</taxon>
        <taxon>Glomeromycotina</taxon>
        <taxon>Glomeromycetes</taxon>
        <taxon>Glomerales</taxon>
        <taxon>Glomeraceae</taxon>
        <taxon>Rhizophagus</taxon>
    </lineage>
</organism>
<evidence type="ECO:0000313" key="1">
    <source>
        <dbReference type="EMBL" id="ESA01778.1"/>
    </source>
</evidence>
<protein>
    <submittedName>
        <fullName evidence="1">Uncharacterized protein</fullName>
    </submittedName>
</protein>
<dbReference type="EMBL" id="KI296216">
    <property type="protein sequence ID" value="ESA01778.1"/>
    <property type="molecule type" value="Genomic_DNA"/>
</dbReference>
<accession>U9T627</accession>
<reference evidence="1" key="1">
    <citation type="submission" date="2013-07" db="EMBL/GenBank/DDBJ databases">
        <title>The genome of an arbuscular mycorrhizal fungus provides insights into the evolution of the oldest plant symbiosis.</title>
        <authorList>
            <consortium name="DOE Joint Genome Institute"/>
            <person name="Tisserant E."/>
            <person name="Malbreil M."/>
            <person name="Kuo A."/>
            <person name="Kohler A."/>
            <person name="Symeonidi A."/>
            <person name="Balestrini R."/>
            <person name="Charron P."/>
            <person name="Duensing N."/>
            <person name="Frei-dit-Frey N."/>
            <person name="Gianinazzi-Pearson V."/>
            <person name="Gilbert B."/>
            <person name="Handa Y."/>
            <person name="Hijri M."/>
            <person name="Kaul R."/>
            <person name="Kawaguchi M."/>
            <person name="Krajinski F."/>
            <person name="Lammers P."/>
            <person name="Lapierre D."/>
            <person name="Masclaux F.G."/>
            <person name="Murat C."/>
            <person name="Morin E."/>
            <person name="Ndikumana S."/>
            <person name="Pagni M."/>
            <person name="Petitpierre D."/>
            <person name="Requena N."/>
            <person name="Rosikiewicz P."/>
            <person name="Riley R."/>
            <person name="Saito K."/>
            <person name="San Clemente H."/>
            <person name="Shapiro H."/>
            <person name="van Tuinen D."/>
            <person name="Becard G."/>
            <person name="Bonfante P."/>
            <person name="Paszkowski U."/>
            <person name="Shachar-Hill Y."/>
            <person name="Young J.P."/>
            <person name="Sanders I.R."/>
            <person name="Henrissat B."/>
            <person name="Rensing S.A."/>
            <person name="Grigoriev I.V."/>
            <person name="Corradi N."/>
            <person name="Roux C."/>
            <person name="Martin F."/>
        </authorList>
    </citation>
    <scope>NUCLEOTIDE SEQUENCE</scope>
    <source>
        <strain evidence="1">DAOM 197198</strain>
    </source>
</reference>
<name>U9T627_RHIID</name>
<dbReference type="HOGENOM" id="CLU_2777233_0_0_1"/>
<sequence length="69" mass="8092">MIVRNLSSKSILSLKKHTIANQAGIIDSTIHTRRNYENIYWSFYKHLESNNVINYTSPICIDDNFIYNV</sequence>
<gene>
    <name evidence="1" type="ORF">GLOINDRAFT_764</name>
</gene>
<dbReference type="AlphaFoldDB" id="U9T627"/>
<proteinExistence type="predicted"/>